<sequence>GFVVVKLGCREKLVDNSNQEQPCNVPFQFISISKEKVYSCET</sequence>
<protein>
    <submittedName>
        <fullName evidence="1">2472_t:CDS:1</fullName>
    </submittedName>
</protein>
<accession>A0ABN7VJM7</accession>
<dbReference type="Proteomes" id="UP000789901">
    <property type="component" value="Unassembled WGS sequence"/>
</dbReference>
<gene>
    <name evidence="1" type="ORF">GMARGA_LOCUS18830</name>
</gene>
<evidence type="ECO:0000313" key="2">
    <source>
        <dbReference type="Proteomes" id="UP000789901"/>
    </source>
</evidence>
<feature type="non-terminal residue" evidence="1">
    <location>
        <position position="1"/>
    </location>
</feature>
<organism evidence="1 2">
    <name type="scientific">Gigaspora margarita</name>
    <dbReference type="NCBI Taxonomy" id="4874"/>
    <lineage>
        <taxon>Eukaryota</taxon>
        <taxon>Fungi</taxon>
        <taxon>Fungi incertae sedis</taxon>
        <taxon>Mucoromycota</taxon>
        <taxon>Glomeromycotina</taxon>
        <taxon>Glomeromycetes</taxon>
        <taxon>Diversisporales</taxon>
        <taxon>Gigasporaceae</taxon>
        <taxon>Gigaspora</taxon>
    </lineage>
</organism>
<keyword evidence="2" id="KW-1185">Reference proteome</keyword>
<name>A0ABN7VJM7_GIGMA</name>
<comment type="caution">
    <text evidence="1">The sequence shown here is derived from an EMBL/GenBank/DDBJ whole genome shotgun (WGS) entry which is preliminary data.</text>
</comment>
<reference evidence="1 2" key="1">
    <citation type="submission" date="2021-06" db="EMBL/GenBank/DDBJ databases">
        <authorList>
            <person name="Kallberg Y."/>
            <person name="Tangrot J."/>
            <person name="Rosling A."/>
        </authorList>
    </citation>
    <scope>NUCLEOTIDE SEQUENCE [LARGE SCALE GENOMIC DNA]</scope>
    <source>
        <strain evidence="1 2">120-4 pot B 10/14</strain>
    </source>
</reference>
<dbReference type="EMBL" id="CAJVQB010015296">
    <property type="protein sequence ID" value="CAG8773737.1"/>
    <property type="molecule type" value="Genomic_DNA"/>
</dbReference>
<evidence type="ECO:0000313" key="1">
    <source>
        <dbReference type="EMBL" id="CAG8773737.1"/>
    </source>
</evidence>
<proteinExistence type="predicted"/>